<evidence type="ECO:0000313" key="9">
    <source>
        <dbReference type="EMBL" id="GFR04799.1"/>
    </source>
</evidence>
<evidence type="ECO:0000256" key="6">
    <source>
        <dbReference type="SAM" id="MobiDB-lite"/>
    </source>
</evidence>
<evidence type="ECO:0000313" key="10">
    <source>
        <dbReference type="Proteomes" id="UP000887116"/>
    </source>
</evidence>
<dbReference type="InterPro" id="IPR036070">
    <property type="entry name" value="Nop_dom_sf"/>
</dbReference>
<keyword evidence="3" id="KW-0690">Ribosome biogenesis</keyword>
<dbReference type="FunFam" id="1.10.246.90:FF:000001">
    <property type="entry name" value="Nucleolar protein 56"/>
    <property type="match status" value="1"/>
</dbReference>
<evidence type="ECO:0000259" key="8">
    <source>
        <dbReference type="PROSITE" id="PS51358"/>
    </source>
</evidence>
<dbReference type="Gene3D" id="1.10.287.4070">
    <property type="match status" value="1"/>
</dbReference>
<feature type="compositionally biased region" description="Acidic residues" evidence="6">
    <location>
        <begin position="547"/>
        <end position="556"/>
    </location>
</feature>
<feature type="domain" description="Nop" evidence="8">
    <location>
        <begin position="344"/>
        <end position="462"/>
    </location>
</feature>
<dbReference type="GO" id="GO:0004523">
    <property type="term" value="F:RNA-DNA hybrid ribonuclease activity"/>
    <property type="evidence" value="ECO:0007669"/>
    <property type="project" value="InterPro"/>
</dbReference>
<protein>
    <recommendedName>
        <fullName evidence="5">Nucleolar protein 56</fullName>
    </recommendedName>
</protein>
<evidence type="ECO:0000256" key="4">
    <source>
        <dbReference type="ARBA" id="ARBA00023242"/>
    </source>
</evidence>
<evidence type="ECO:0000256" key="1">
    <source>
        <dbReference type="ARBA" id="ARBA00004604"/>
    </source>
</evidence>
<dbReference type="GO" id="GO:0031428">
    <property type="term" value="C:box C/D methylation guide snoRNP complex"/>
    <property type="evidence" value="ECO:0007669"/>
    <property type="project" value="InterPro"/>
</dbReference>
<dbReference type="InterPro" id="IPR036397">
    <property type="entry name" value="RNaseH_sf"/>
</dbReference>
<evidence type="ECO:0000256" key="2">
    <source>
        <dbReference type="ARBA" id="ARBA00009211"/>
    </source>
</evidence>
<dbReference type="Pfam" id="PF00075">
    <property type="entry name" value="RNase_H"/>
    <property type="match status" value="1"/>
</dbReference>
<dbReference type="InterPro" id="IPR045056">
    <property type="entry name" value="Nop56/Nop58"/>
</dbReference>
<dbReference type="Gene3D" id="1.10.246.90">
    <property type="entry name" value="Nop domain"/>
    <property type="match status" value="1"/>
</dbReference>
<dbReference type="PROSITE" id="PS51358">
    <property type="entry name" value="NOP"/>
    <property type="match status" value="1"/>
</dbReference>
<dbReference type="InterPro" id="IPR002156">
    <property type="entry name" value="RNaseH_domain"/>
</dbReference>
<dbReference type="EMBL" id="BMAO01015866">
    <property type="protein sequence ID" value="GFR04799.1"/>
    <property type="molecule type" value="Genomic_DNA"/>
</dbReference>
<dbReference type="PROSITE" id="PS50879">
    <property type="entry name" value="RNASE_H_1"/>
    <property type="match status" value="1"/>
</dbReference>
<dbReference type="SUPFAM" id="SSF89124">
    <property type="entry name" value="Nop domain"/>
    <property type="match status" value="1"/>
</dbReference>
<comment type="caution">
    <text evidence="9">The sequence shown here is derived from an EMBL/GenBank/DDBJ whole genome shotgun (WGS) entry which is preliminary data.</text>
</comment>
<feature type="region of interest" description="Disordered" evidence="6">
    <location>
        <begin position="499"/>
        <end position="607"/>
    </location>
</feature>
<comment type="similarity">
    <text evidence="2">Belongs to the NOP5/NOP56 family.</text>
</comment>
<dbReference type="PANTHER" id="PTHR10894">
    <property type="entry name" value="NUCLEOLAR PROTEIN 5 NUCLEOLAR PROTEIN NOP5 NOP58"/>
    <property type="match status" value="1"/>
</dbReference>
<proteinExistence type="inferred from homology"/>
<accession>A0A8X6GK93</accession>
<comment type="subcellular location">
    <subcellularLocation>
        <location evidence="1">Nucleus</location>
        <location evidence="1">Nucleolus</location>
    </subcellularLocation>
</comment>
<organism evidence="9 10">
    <name type="scientific">Trichonephila clavata</name>
    <name type="common">Joro spider</name>
    <name type="synonym">Nephila clavata</name>
    <dbReference type="NCBI Taxonomy" id="2740835"/>
    <lineage>
        <taxon>Eukaryota</taxon>
        <taxon>Metazoa</taxon>
        <taxon>Ecdysozoa</taxon>
        <taxon>Arthropoda</taxon>
        <taxon>Chelicerata</taxon>
        <taxon>Arachnida</taxon>
        <taxon>Araneae</taxon>
        <taxon>Araneomorphae</taxon>
        <taxon>Entelegynae</taxon>
        <taxon>Araneoidea</taxon>
        <taxon>Nephilidae</taxon>
        <taxon>Trichonephila</taxon>
    </lineage>
</organism>
<dbReference type="SUPFAM" id="SSF53098">
    <property type="entry name" value="Ribonuclease H-like"/>
    <property type="match status" value="1"/>
</dbReference>
<dbReference type="Pfam" id="PF01798">
    <property type="entry name" value="Nop"/>
    <property type="match status" value="1"/>
</dbReference>
<dbReference type="PANTHER" id="PTHR10894:SF0">
    <property type="entry name" value="NUCLEOLAR PROTEIN 56"/>
    <property type="match status" value="1"/>
</dbReference>
<evidence type="ECO:0000256" key="3">
    <source>
        <dbReference type="ARBA" id="ARBA00022517"/>
    </source>
</evidence>
<dbReference type="Proteomes" id="UP000887116">
    <property type="component" value="Unassembled WGS sequence"/>
</dbReference>
<keyword evidence="4" id="KW-0539">Nucleus</keyword>
<name>A0A8X6GK93_TRICU</name>
<dbReference type="GO" id="GO:0042254">
    <property type="term" value="P:ribosome biogenesis"/>
    <property type="evidence" value="ECO:0007669"/>
    <property type="project" value="UniProtKB-KW"/>
</dbReference>
<gene>
    <name evidence="9" type="primary">NOP56</name>
    <name evidence="9" type="ORF">TNCT_86141</name>
</gene>
<dbReference type="OrthoDB" id="6780543at2759"/>
<evidence type="ECO:0000259" key="7">
    <source>
        <dbReference type="PROSITE" id="PS50879"/>
    </source>
</evidence>
<dbReference type="InterPro" id="IPR042239">
    <property type="entry name" value="Nop_C"/>
</dbReference>
<dbReference type="GO" id="GO:0030515">
    <property type="term" value="F:snoRNA binding"/>
    <property type="evidence" value="ECO:0007669"/>
    <property type="project" value="InterPro"/>
</dbReference>
<evidence type="ECO:0000256" key="5">
    <source>
        <dbReference type="ARBA" id="ARBA00040742"/>
    </source>
</evidence>
<dbReference type="CDD" id="cd09276">
    <property type="entry name" value="Rnase_HI_RT_non_LTR"/>
    <property type="match status" value="1"/>
</dbReference>
<reference evidence="9" key="1">
    <citation type="submission" date="2020-07" db="EMBL/GenBank/DDBJ databases">
        <title>Multicomponent nature underlies the extraordinary mechanical properties of spider dragline silk.</title>
        <authorList>
            <person name="Kono N."/>
            <person name="Nakamura H."/>
            <person name="Mori M."/>
            <person name="Yoshida Y."/>
            <person name="Ohtoshi R."/>
            <person name="Malay A.D."/>
            <person name="Moran D.A.P."/>
            <person name="Tomita M."/>
            <person name="Numata K."/>
            <person name="Arakawa K."/>
        </authorList>
    </citation>
    <scope>NUCLEOTIDE SEQUENCE</scope>
</reference>
<keyword evidence="10" id="KW-1185">Reference proteome</keyword>
<dbReference type="InterPro" id="IPR012337">
    <property type="entry name" value="RNaseH-like_sf"/>
</dbReference>
<dbReference type="InterPro" id="IPR002687">
    <property type="entry name" value="Nop_dom"/>
</dbReference>
<dbReference type="GO" id="GO:0032040">
    <property type="term" value="C:small-subunit processome"/>
    <property type="evidence" value="ECO:0007669"/>
    <property type="project" value="InterPro"/>
</dbReference>
<dbReference type="AlphaFoldDB" id="A0A8X6GK93"/>
<feature type="compositionally biased region" description="Polar residues" evidence="6">
    <location>
        <begin position="569"/>
        <end position="581"/>
    </location>
</feature>
<dbReference type="Gene3D" id="3.30.420.10">
    <property type="entry name" value="Ribonuclease H-like superfamily/Ribonuclease H"/>
    <property type="match status" value="1"/>
</dbReference>
<feature type="domain" description="RNase H type-1" evidence="7">
    <location>
        <begin position="39"/>
        <end position="166"/>
    </location>
</feature>
<sequence>MPPWKVIYPKVDFTLSYYSKACTPVSTYRTLYLEHRELFSDYEPIFTDGSKSESHVGSALVSLSTVITDALPISASIYTAELHALRIAMEHISLSRGKKFIIYTDSLSALQSIVSLHSSSHPILVDITYALANHLKKEDIRFCWIPGHAGITGNELADTAARSATGSSERFPIPHSDLKACLWQKLQSVWQSNWDQQTENKLHSVMPVLAPTGPSSSNCCEQVIWTRLRLGHTRLTHRHLLFGEPPPYCEILIKIVPDNTLYMKCIQVIKNRRNLSEDVEEQLQNLLNDPVKTENVLELARSSMGMDISELDLQNVFIFTDRILGLTKRRKQLVDYLKSKMHHVAPNLAALIGDFVGARLISHSGSLIGLAKHPASTVQILGAEKALFRAIKTRGNTPKYGLLFHSSFIGKAPKNIKGRISRFLANKCSVASRIDCFRDVPTDVFGFKLKSQVEERLHFYETGVLPRRNGEVMDEALVEAEVAEAATLQQMKKEKKKAKKRKLAEAGLESPSGADDSVAASTEGEEGNGNTSILKRKKKKKKHQEEMDVSLNEDIEMEPKKKKRKHSEGNTLNSLENNVQENGDLDLSLKKKKKKKKSSIMNADAEE</sequence>